<gene>
    <name evidence="1" type="ORF">K1T71_011222</name>
</gene>
<name>A0ACC1CNL9_9NEOP</name>
<proteinExistence type="predicted"/>
<dbReference type="EMBL" id="CM034406">
    <property type="protein sequence ID" value="KAJ0173046.1"/>
    <property type="molecule type" value="Genomic_DNA"/>
</dbReference>
<dbReference type="Proteomes" id="UP000824533">
    <property type="component" value="Linkage Group LG20"/>
</dbReference>
<organism evidence="1 2">
    <name type="scientific">Dendrolimus kikuchii</name>
    <dbReference type="NCBI Taxonomy" id="765133"/>
    <lineage>
        <taxon>Eukaryota</taxon>
        <taxon>Metazoa</taxon>
        <taxon>Ecdysozoa</taxon>
        <taxon>Arthropoda</taxon>
        <taxon>Hexapoda</taxon>
        <taxon>Insecta</taxon>
        <taxon>Pterygota</taxon>
        <taxon>Neoptera</taxon>
        <taxon>Endopterygota</taxon>
        <taxon>Lepidoptera</taxon>
        <taxon>Glossata</taxon>
        <taxon>Ditrysia</taxon>
        <taxon>Bombycoidea</taxon>
        <taxon>Lasiocampidae</taxon>
        <taxon>Dendrolimus</taxon>
    </lineage>
</organism>
<comment type="caution">
    <text evidence="1">The sequence shown here is derived from an EMBL/GenBank/DDBJ whole genome shotgun (WGS) entry which is preliminary data.</text>
</comment>
<accession>A0ACC1CNL9</accession>
<evidence type="ECO:0000313" key="1">
    <source>
        <dbReference type="EMBL" id="KAJ0173046.1"/>
    </source>
</evidence>
<sequence>MNLNNVFRSNSDIARIAAVFLVSRGEITGDFASESLTICSGSGISTLYHTVGKLTMARPKPNWQLQALAAQRRDKELQRAEELKKVANYFVANTNKSRHHEQWTTEGYYEKANREAELLSERKIRAAQLEERRKKLELMLFQENMQYQQELKALAAQPKYYKNGSYLNKVPTSTLEDINQGIMAKEEQLRRHEAELRLHHAWRLRQPELRATNSYVAHGKLKSAWMEQIVEKEIQKKKEEEETRKTLQERDEALRRQIQIEEFRLKEKEQQMMELREDLEGQISELSEKETIVKQLRKQEERERMTLDELNFISCERDKEHARLVSERDAHIINMGLHKYKLKRKVIAVMKEIDLDLEMLERMRITVLQENEAEQEKCVNHKRVLDAALLELQEYKEKERQRQRNIEAMYDGEARQINDKQDKLWAKEREARAVLMNDVILTLCRQVEEKIEANRMRQKANVLEREKILENMDTFHQEVRARERETQLKNTSYSTMTALQSQLNSLRLQQKQLEATSEREAELREAAAHERKLRSEIAKAQREGNVQAWT</sequence>
<protein>
    <submittedName>
        <fullName evidence="1">Uncharacterized protein</fullName>
    </submittedName>
</protein>
<reference evidence="1 2" key="1">
    <citation type="journal article" date="2021" name="Front. Genet.">
        <title>Chromosome-Level Genome Assembly Reveals Significant Gene Expansion in the Toll and IMD Signaling Pathways of Dendrolimus kikuchii.</title>
        <authorList>
            <person name="Zhou J."/>
            <person name="Wu P."/>
            <person name="Xiong Z."/>
            <person name="Liu N."/>
            <person name="Zhao N."/>
            <person name="Ji M."/>
            <person name="Qiu Y."/>
            <person name="Yang B."/>
        </authorList>
    </citation>
    <scope>NUCLEOTIDE SEQUENCE [LARGE SCALE GENOMIC DNA]</scope>
    <source>
        <strain evidence="1">Ann1</strain>
    </source>
</reference>
<evidence type="ECO:0000313" key="2">
    <source>
        <dbReference type="Proteomes" id="UP000824533"/>
    </source>
</evidence>
<keyword evidence="2" id="KW-1185">Reference proteome</keyword>